<reference evidence="9" key="1">
    <citation type="submission" date="2022-05" db="EMBL/GenBank/DDBJ databases">
        <title>Jatrophihabitans sp. SB3-54 whole genome sequence.</title>
        <authorList>
            <person name="Suh M.K."/>
            <person name="Eom M.K."/>
            <person name="Kim J.S."/>
            <person name="Kim H.S."/>
            <person name="Do H.E."/>
            <person name="Shin Y.K."/>
            <person name="Lee J.-S."/>
        </authorList>
    </citation>
    <scope>NUCLEOTIDE SEQUENCE</scope>
    <source>
        <strain evidence="9">SB3-54</strain>
    </source>
</reference>
<evidence type="ECO:0000256" key="1">
    <source>
        <dbReference type="ARBA" id="ARBA00004141"/>
    </source>
</evidence>
<feature type="transmembrane region" description="Helical" evidence="8">
    <location>
        <begin position="432"/>
        <end position="450"/>
    </location>
</feature>
<keyword evidence="3" id="KW-0808">Transferase</keyword>
<dbReference type="Proteomes" id="UP001164693">
    <property type="component" value="Chromosome"/>
</dbReference>
<feature type="transmembrane region" description="Helical" evidence="8">
    <location>
        <begin position="456"/>
        <end position="474"/>
    </location>
</feature>
<dbReference type="GO" id="GO:0016757">
    <property type="term" value="F:glycosyltransferase activity"/>
    <property type="evidence" value="ECO:0007669"/>
    <property type="project" value="UniProtKB-KW"/>
</dbReference>
<feature type="transmembrane region" description="Helical" evidence="8">
    <location>
        <begin position="24"/>
        <end position="50"/>
    </location>
</feature>
<evidence type="ECO:0000313" key="10">
    <source>
        <dbReference type="Proteomes" id="UP001164693"/>
    </source>
</evidence>
<feature type="transmembrane region" description="Helical" evidence="8">
    <location>
        <begin position="262"/>
        <end position="286"/>
    </location>
</feature>
<evidence type="ECO:0000256" key="2">
    <source>
        <dbReference type="ARBA" id="ARBA00022676"/>
    </source>
</evidence>
<comment type="subcellular location">
    <subcellularLocation>
        <location evidence="1">Membrane</location>
        <topology evidence="1">Multi-pass membrane protein</topology>
    </subcellularLocation>
</comment>
<protein>
    <submittedName>
        <fullName evidence="9">Polyprenol phosphomannose-dependent alpha 1,6 mannosyltransferase MptB</fullName>
    </submittedName>
</protein>
<keyword evidence="6 8" id="KW-0472">Membrane</keyword>
<proteinExistence type="inferred from homology"/>
<feature type="transmembrane region" description="Helical" evidence="8">
    <location>
        <begin position="298"/>
        <end position="321"/>
    </location>
</feature>
<feature type="transmembrane region" description="Helical" evidence="8">
    <location>
        <begin position="232"/>
        <end position="255"/>
    </location>
</feature>
<evidence type="ECO:0000256" key="3">
    <source>
        <dbReference type="ARBA" id="ARBA00022679"/>
    </source>
</evidence>
<dbReference type="InterPro" id="IPR049829">
    <property type="entry name" value="MptA/B-like"/>
</dbReference>
<feature type="transmembrane region" description="Helical" evidence="8">
    <location>
        <begin position="189"/>
        <end position="212"/>
    </location>
</feature>
<name>A0ABY7JUZ2_9ACTN</name>
<evidence type="ECO:0000256" key="6">
    <source>
        <dbReference type="ARBA" id="ARBA00023136"/>
    </source>
</evidence>
<dbReference type="NCBIfam" id="NF038066">
    <property type="entry name" value="MptB"/>
    <property type="match status" value="1"/>
</dbReference>
<evidence type="ECO:0000256" key="7">
    <source>
        <dbReference type="ARBA" id="ARBA00043987"/>
    </source>
</evidence>
<keyword evidence="4 8" id="KW-0812">Transmembrane</keyword>
<sequence length="484" mass="50068">MNDLAEQALHGLDLARKKIVEHPVTSLAVAGFVAAGTAMVAGGRIGAGSATTPLTHWLGLLPDDGTRNDALAGGIMFGAICCLLLLWIVAVAVVRSGTHNTRQAWSLVAAWGVPFAVGPPLLSTDIYNYAAQGLLQRAGKDPYSTGPSSLGYHAIVNAIDPTWRGAPSTSGPLGTLVQHLAVASTGGDAVATVIVLRLLAIACVICIGLLAADLAGPYRVPAIVLTALNPALLLYLLSGAHLDGALALLVLAALVTSAQRRWTLSVVLICAAAAVKPVALAVVPAVLLAHCLGHRAHIAWRIIARDLAIAAVTLAALTLIVRDGLGWRRNLSVVTREHTPFAPASIVSDIVRPIVPSASFDDLAVGGRIAVVVAAVALVAYLLATVRERSLDRTVGFALLAVALLGPVLYPWYLLGGLVCLAPTATGARRDWVVALSCAACVLAPAGFGTDAARTVTLVALIVIAIALLPVLYAHQQRRRLALR</sequence>
<evidence type="ECO:0000313" key="9">
    <source>
        <dbReference type="EMBL" id="WAX55515.1"/>
    </source>
</evidence>
<feature type="transmembrane region" description="Helical" evidence="8">
    <location>
        <begin position="365"/>
        <end position="384"/>
    </location>
</feature>
<gene>
    <name evidence="9" type="primary">mptB</name>
    <name evidence="9" type="ORF">M6B22_13290</name>
</gene>
<evidence type="ECO:0000256" key="4">
    <source>
        <dbReference type="ARBA" id="ARBA00022692"/>
    </source>
</evidence>
<organism evidence="9 10">
    <name type="scientific">Jatrophihabitans cynanchi</name>
    <dbReference type="NCBI Taxonomy" id="2944128"/>
    <lineage>
        <taxon>Bacteria</taxon>
        <taxon>Bacillati</taxon>
        <taxon>Actinomycetota</taxon>
        <taxon>Actinomycetes</taxon>
        <taxon>Jatrophihabitantales</taxon>
        <taxon>Jatrophihabitantaceae</taxon>
        <taxon>Jatrophihabitans</taxon>
    </lineage>
</organism>
<keyword evidence="5 8" id="KW-1133">Transmembrane helix</keyword>
<comment type="similarity">
    <text evidence="7">Belongs to the MptA/B family.</text>
</comment>
<keyword evidence="10" id="KW-1185">Reference proteome</keyword>
<dbReference type="RefSeq" id="WP_269442031.1">
    <property type="nucleotide sequence ID" value="NZ_CP097463.1"/>
</dbReference>
<accession>A0ABY7JUZ2</accession>
<keyword evidence="2 9" id="KW-0328">Glycosyltransferase</keyword>
<dbReference type="Pfam" id="PF26314">
    <property type="entry name" value="MptA_B_family"/>
    <property type="match status" value="1"/>
</dbReference>
<evidence type="ECO:0000256" key="8">
    <source>
        <dbReference type="SAM" id="Phobius"/>
    </source>
</evidence>
<feature type="transmembrane region" description="Helical" evidence="8">
    <location>
        <begin position="70"/>
        <end position="94"/>
    </location>
</feature>
<feature type="transmembrane region" description="Helical" evidence="8">
    <location>
        <begin position="396"/>
        <end position="420"/>
    </location>
</feature>
<dbReference type="EMBL" id="CP097463">
    <property type="protein sequence ID" value="WAX55515.1"/>
    <property type="molecule type" value="Genomic_DNA"/>
</dbReference>
<evidence type="ECO:0000256" key="5">
    <source>
        <dbReference type="ARBA" id="ARBA00022989"/>
    </source>
</evidence>